<evidence type="ECO:0000313" key="2">
    <source>
        <dbReference type="Proteomes" id="UP001375539"/>
    </source>
</evidence>
<keyword evidence="2" id="KW-1185">Reference proteome</keyword>
<name>A0ACC6QM04_9ACTN</name>
<gene>
    <name evidence="1" type="ORF">WKI58_22725</name>
</gene>
<dbReference type="EMBL" id="JBBKAI010000002">
    <property type="protein sequence ID" value="MEJ8659296.1"/>
    <property type="molecule type" value="Genomic_DNA"/>
</dbReference>
<organism evidence="1 2">
    <name type="scientific">Streptomyces pratisoli</name>
    <dbReference type="NCBI Taxonomy" id="3139917"/>
    <lineage>
        <taxon>Bacteria</taxon>
        <taxon>Bacillati</taxon>
        <taxon>Actinomycetota</taxon>
        <taxon>Actinomycetes</taxon>
        <taxon>Kitasatosporales</taxon>
        <taxon>Streptomycetaceae</taxon>
        <taxon>Streptomyces</taxon>
    </lineage>
</organism>
<accession>A0ACC6QM04</accession>
<proteinExistence type="predicted"/>
<comment type="caution">
    <text evidence="1">The sequence shown here is derived from an EMBL/GenBank/DDBJ whole genome shotgun (WGS) entry which is preliminary data.</text>
</comment>
<reference evidence="1" key="1">
    <citation type="submission" date="2024-03" db="EMBL/GenBank/DDBJ databases">
        <title>Novel Streptomyces species of biotechnological and ecological value are a feature of Machair soil.</title>
        <authorList>
            <person name="Prole J.R."/>
            <person name="Goodfellow M."/>
            <person name="Allenby N."/>
            <person name="Ward A.C."/>
        </authorList>
    </citation>
    <scope>NUCLEOTIDE SEQUENCE</scope>
    <source>
        <strain evidence="1">MS1.AVA.4</strain>
    </source>
</reference>
<sequence>MPVPWPVLRSPVGLSYAVTALLGLVVVADLLIAAASLNMRLLMGRVVGDDLAVIDQAEADRADYAMAGASVLYVLALLATATVFIVWFHRVRTNAGVFAPDLQRRGAGWAIGGWFIPIGNLWIPRGVAGDVLRASQHDTYGLEPARTGLLNAWWGAWLWSLAFDRYATKAYDKAGDVEAIHDASALVMAGAGFDIVAAVLAILFVRQVTALQHAKAVGGQMGTNPAAG</sequence>
<protein>
    <submittedName>
        <fullName evidence="1">DUF4328 domain-containing protein</fullName>
    </submittedName>
</protein>
<dbReference type="Proteomes" id="UP001375539">
    <property type="component" value="Unassembled WGS sequence"/>
</dbReference>
<evidence type="ECO:0000313" key="1">
    <source>
        <dbReference type="EMBL" id="MEJ8659296.1"/>
    </source>
</evidence>